<evidence type="ECO:0000313" key="7">
    <source>
        <dbReference type="Proteomes" id="UP000430345"/>
    </source>
</evidence>
<dbReference type="PROSITE" id="PS51635">
    <property type="entry name" value="PNPLA"/>
    <property type="match status" value="1"/>
</dbReference>
<feature type="domain" description="PNPLA" evidence="5">
    <location>
        <begin position="5"/>
        <end position="196"/>
    </location>
</feature>
<dbReference type="InterPro" id="IPR002641">
    <property type="entry name" value="PNPLA_dom"/>
</dbReference>
<dbReference type="SUPFAM" id="SSF52151">
    <property type="entry name" value="FabD/lysophospholipase-like"/>
    <property type="match status" value="1"/>
</dbReference>
<evidence type="ECO:0000256" key="1">
    <source>
        <dbReference type="ARBA" id="ARBA00022801"/>
    </source>
</evidence>
<keyword evidence="3 4" id="KW-0443">Lipid metabolism</keyword>
<evidence type="ECO:0000313" key="6">
    <source>
        <dbReference type="EMBL" id="MPQ44266.1"/>
    </source>
</evidence>
<evidence type="ECO:0000256" key="3">
    <source>
        <dbReference type="ARBA" id="ARBA00023098"/>
    </source>
</evidence>
<keyword evidence="2 4" id="KW-0442">Lipid degradation</keyword>
<dbReference type="CDD" id="cd07209">
    <property type="entry name" value="Pat_hypo_Ecoli_Z1214_like"/>
    <property type="match status" value="1"/>
</dbReference>
<accession>A0A6I1ML86</accession>
<feature type="active site" description="Nucleophile" evidence="4">
    <location>
        <position position="40"/>
    </location>
</feature>
<dbReference type="Pfam" id="PF01734">
    <property type="entry name" value="Patatin"/>
    <property type="match status" value="1"/>
</dbReference>
<dbReference type="PANTHER" id="PTHR14226:SF29">
    <property type="entry name" value="NEUROPATHY TARGET ESTERASE SWS"/>
    <property type="match status" value="1"/>
</dbReference>
<proteinExistence type="predicted"/>
<evidence type="ECO:0000256" key="4">
    <source>
        <dbReference type="PROSITE-ProRule" id="PRU01161"/>
    </source>
</evidence>
<dbReference type="InterPro" id="IPR050301">
    <property type="entry name" value="NTE"/>
</dbReference>
<dbReference type="RefSeq" id="WP_152890589.1">
    <property type="nucleotide sequence ID" value="NZ_WHJC01000181.1"/>
</dbReference>
<dbReference type="InterPro" id="IPR016035">
    <property type="entry name" value="Acyl_Trfase/lysoPLipase"/>
</dbReference>
<dbReference type="PANTHER" id="PTHR14226">
    <property type="entry name" value="NEUROPATHY TARGET ESTERASE/SWISS CHEESE D.MELANOGASTER"/>
    <property type="match status" value="1"/>
</dbReference>
<keyword evidence="7" id="KW-1185">Reference proteome</keyword>
<feature type="short sequence motif" description="GXGXXG" evidence="4">
    <location>
        <begin position="9"/>
        <end position="14"/>
    </location>
</feature>
<dbReference type="GO" id="GO:0016787">
    <property type="term" value="F:hydrolase activity"/>
    <property type="evidence" value="ECO:0007669"/>
    <property type="project" value="UniProtKB-UniRule"/>
</dbReference>
<evidence type="ECO:0000259" key="5">
    <source>
        <dbReference type="PROSITE" id="PS51635"/>
    </source>
</evidence>
<gene>
    <name evidence="6" type="ORF">GBZ86_10895</name>
</gene>
<feature type="short sequence motif" description="GXSXG" evidence="4">
    <location>
        <begin position="38"/>
        <end position="42"/>
    </location>
</feature>
<dbReference type="Gene3D" id="3.40.1090.10">
    <property type="entry name" value="Cytosolic phospholipase A2 catalytic domain"/>
    <property type="match status" value="2"/>
</dbReference>
<dbReference type="AlphaFoldDB" id="A0A6I1ML86"/>
<protein>
    <submittedName>
        <fullName evidence="6">Patatin-like phospholipase family protein</fullName>
    </submittedName>
</protein>
<dbReference type="Proteomes" id="UP000430345">
    <property type="component" value="Unassembled WGS sequence"/>
</dbReference>
<evidence type="ECO:0000256" key="2">
    <source>
        <dbReference type="ARBA" id="ARBA00022963"/>
    </source>
</evidence>
<reference evidence="6 7" key="1">
    <citation type="submission" date="2019-10" db="EMBL/GenBank/DDBJ databases">
        <title>The Genome Sequence of Clostridium tarantellae Isolated from Fish Brain.</title>
        <authorList>
            <person name="Bano L."/>
            <person name="Kiel M."/>
            <person name="Sales G."/>
            <person name="Doxey A.C."/>
            <person name="Mansfield M.J."/>
            <person name="Schiavone M."/>
            <person name="Rossetto O."/>
            <person name="Pirazzini M."/>
            <person name="Dobrindt U."/>
            <person name="Montecucco C."/>
        </authorList>
    </citation>
    <scope>NUCLEOTIDE SEQUENCE [LARGE SCALE GENOMIC DNA]</scope>
    <source>
        <strain evidence="6 7">DSM 3997</strain>
    </source>
</reference>
<feature type="short sequence motif" description="DGA/G" evidence="4">
    <location>
        <begin position="183"/>
        <end position="185"/>
    </location>
</feature>
<feature type="active site" description="Proton acceptor" evidence="4">
    <location>
        <position position="183"/>
    </location>
</feature>
<dbReference type="EMBL" id="WHJC01000181">
    <property type="protein sequence ID" value="MPQ44266.1"/>
    <property type="molecule type" value="Genomic_DNA"/>
</dbReference>
<name>A0A6I1ML86_9CLOT</name>
<comment type="caution">
    <text evidence="6">The sequence shown here is derived from an EMBL/GenBank/DDBJ whole genome shotgun (WGS) entry which is preliminary data.</text>
</comment>
<dbReference type="GO" id="GO:0016042">
    <property type="term" value="P:lipid catabolic process"/>
    <property type="evidence" value="ECO:0007669"/>
    <property type="project" value="UniProtKB-UniRule"/>
</dbReference>
<dbReference type="OrthoDB" id="9770965at2"/>
<sequence length="315" mass="35359">MKIGLVLSGGGGKGAYELGVWKALKEMQLDSYIKVFSGTSIGAFNAVLFAQDDLERAEALWDEVTMEMLVPLTKFALLKKGLALALGVKSINFVKKYMHSKLESGNVPKDGVINIVNKYIDINKMKENDRICYAACTEMPDFKPKYFKINDFEEEEGKDIILASASLPLIYECAEINGKKYLDGGMIDNTPIQPVYGEGCDFIIVVLLSKESTIDRSLYPNAKIIELAPRELDESMLSGTLNLDSEAKKNRIMHGYNDTKNLLEPILELAKEKHIEEQQRRYPIIFKSFSVAKDIKEAIYKKVYGKNNDSDDIAN</sequence>
<organism evidence="6 7">
    <name type="scientific">Clostridium tarantellae</name>
    <dbReference type="NCBI Taxonomy" id="39493"/>
    <lineage>
        <taxon>Bacteria</taxon>
        <taxon>Bacillati</taxon>
        <taxon>Bacillota</taxon>
        <taxon>Clostridia</taxon>
        <taxon>Eubacteriales</taxon>
        <taxon>Clostridiaceae</taxon>
        <taxon>Clostridium</taxon>
    </lineage>
</organism>
<keyword evidence="1 4" id="KW-0378">Hydrolase</keyword>